<organism evidence="2 3">
    <name type="scientific">Streptacidiphilus jiangxiensis</name>
    <dbReference type="NCBI Taxonomy" id="235985"/>
    <lineage>
        <taxon>Bacteria</taxon>
        <taxon>Bacillati</taxon>
        <taxon>Actinomycetota</taxon>
        <taxon>Actinomycetes</taxon>
        <taxon>Kitasatosporales</taxon>
        <taxon>Streptomycetaceae</taxon>
        <taxon>Streptacidiphilus</taxon>
    </lineage>
</organism>
<accession>A0A1H7J883</accession>
<protein>
    <submittedName>
        <fullName evidence="2">ABC-2 type transport system permease protein</fullName>
    </submittedName>
</protein>
<reference evidence="3" key="1">
    <citation type="submission" date="2016-10" db="EMBL/GenBank/DDBJ databases">
        <authorList>
            <person name="Varghese N."/>
        </authorList>
    </citation>
    <scope>NUCLEOTIDE SEQUENCE [LARGE SCALE GENOMIC DNA]</scope>
    <source>
        <strain evidence="3">DSM 45096 / BCRC 16803 / CGMCC 4.1857 / CIP 109030 / JCM 12277 / KCTC 19219 / NBRC 100920 / 33214</strain>
    </source>
</reference>
<feature type="transmembrane region" description="Helical" evidence="1">
    <location>
        <begin position="137"/>
        <end position="161"/>
    </location>
</feature>
<evidence type="ECO:0000256" key="1">
    <source>
        <dbReference type="SAM" id="Phobius"/>
    </source>
</evidence>
<dbReference type="STRING" id="235985.SAMN05414137_103138"/>
<feature type="transmembrane region" description="Helical" evidence="1">
    <location>
        <begin position="173"/>
        <end position="197"/>
    </location>
</feature>
<dbReference type="AlphaFoldDB" id="A0A1H7J883"/>
<dbReference type="RefSeq" id="WP_042454171.1">
    <property type="nucleotide sequence ID" value="NZ_BBPN01000032.1"/>
</dbReference>
<dbReference type="OrthoDB" id="5495463at2"/>
<keyword evidence="1" id="KW-1133">Transmembrane helix</keyword>
<proteinExistence type="predicted"/>
<keyword evidence="1" id="KW-0812">Transmembrane</keyword>
<sequence length="297" mass="32433">MSETRVPDNRQDVIHDIGYRHYEGPRLGIGYATRSLYTSSLRGAFGLGRSGKSKILPMAMAVIMAVPALIIVAVSIYVKMGKLPVDYPQYLTNLQFVTAVFTAAQAPVLLSRDLRFMTVPLYFSRPLRSSDYVRAKYAAMVSAVFILTLMPMLIMWIGSMLGSMDFGYNTQHFAYGVVAAAFYSLVYAGLGLLIASLTPRRGFGVAAIIALFMVSAGVSGALRGVMHVTGHQAASFWVAMLNPGFLIDSTVSWMFNLPLRGNVAEMPTTIGGIAFLVEIAVLAAGTFFLLVRRYRKI</sequence>
<feature type="transmembrane region" description="Helical" evidence="1">
    <location>
        <begin position="234"/>
        <end position="255"/>
    </location>
</feature>
<name>A0A1H7J883_STRJI</name>
<feature type="transmembrane region" description="Helical" evidence="1">
    <location>
        <begin position="90"/>
        <end position="110"/>
    </location>
</feature>
<feature type="transmembrane region" description="Helical" evidence="1">
    <location>
        <begin position="55"/>
        <end position="78"/>
    </location>
</feature>
<gene>
    <name evidence="2" type="ORF">SAMN05414137_103138</name>
</gene>
<keyword evidence="1" id="KW-0472">Membrane</keyword>
<dbReference type="EMBL" id="FOAZ01000003">
    <property type="protein sequence ID" value="SEK69405.1"/>
    <property type="molecule type" value="Genomic_DNA"/>
</dbReference>
<evidence type="ECO:0000313" key="2">
    <source>
        <dbReference type="EMBL" id="SEK69405.1"/>
    </source>
</evidence>
<dbReference type="Proteomes" id="UP000183015">
    <property type="component" value="Unassembled WGS sequence"/>
</dbReference>
<feature type="transmembrane region" description="Helical" evidence="1">
    <location>
        <begin position="203"/>
        <end position="222"/>
    </location>
</feature>
<feature type="transmembrane region" description="Helical" evidence="1">
    <location>
        <begin position="270"/>
        <end position="291"/>
    </location>
</feature>
<keyword evidence="3" id="KW-1185">Reference proteome</keyword>
<dbReference type="eggNOG" id="COG1277">
    <property type="taxonomic scope" value="Bacteria"/>
</dbReference>
<evidence type="ECO:0000313" key="3">
    <source>
        <dbReference type="Proteomes" id="UP000183015"/>
    </source>
</evidence>